<protein>
    <submittedName>
        <fullName evidence="2">Uncharacterized protein</fullName>
    </submittedName>
</protein>
<evidence type="ECO:0000256" key="1">
    <source>
        <dbReference type="SAM" id="Coils"/>
    </source>
</evidence>
<comment type="caution">
    <text evidence="2">The sequence shown here is derived from an EMBL/GenBank/DDBJ whole genome shotgun (WGS) entry which is preliminary data.</text>
</comment>
<feature type="coiled-coil region" evidence="1">
    <location>
        <begin position="50"/>
        <end position="84"/>
    </location>
</feature>
<evidence type="ECO:0000313" key="2">
    <source>
        <dbReference type="EMBL" id="CAG9322859.1"/>
    </source>
</evidence>
<keyword evidence="3" id="KW-1185">Reference proteome</keyword>
<dbReference type="Proteomes" id="UP001162131">
    <property type="component" value="Unassembled WGS sequence"/>
</dbReference>
<proteinExistence type="predicted"/>
<dbReference type="EMBL" id="CAJZBQ010000032">
    <property type="protein sequence ID" value="CAG9322859.1"/>
    <property type="molecule type" value="Genomic_DNA"/>
</dbReference>
<feature type="coiled-coil region" evidence="1">
    <location>
        <begin position="648"/>
        <end position="682"/>
    </location>
</feature>
<dbReference type="AlphaFoldDB" id="A0AAU9JPN7"/>
<accession>A0AAU9JPN7</accession>
<evidence type="ECO:0000313" key="3">
    <source>
        <dbReference type="Proteomes" id="UP001162131"/>
    </source>
</evidence>
<organism evidence="2 3">
    <name type="scientific">Blepharisma stoltei</name>
    <dbReference type="NCBI Taxonomy" id="1481888"/>
    <lineage>
        <taxon>Eukaryota</taxon>
        <taxon>Sar</taxon>
        <taxon>Alveolata</taxon>
        <taxon>Ciliophora</taxon>
        <taxon>Postciliodesmatophora</taxon>
        <taxon>Heterotrichea</taxon>
        <taxon>Heterotrichida</taxon>
        <taxon>Blepharismidae</taxon>
        <taxon>Blepharisma</taxon>
    </lineage>
</organism>
<name>A0AAU9JPN7_9CILI</name>
<reference evidence="2" key="1">
    <citation type="submission" date="2021-09" db="EMBL/GenBank/DDBJ databases">
        <authorList>
            <consortium name="AG Swart"/>
            <person name="Singh M."/>
            <person name="Singh A."/>
            <person name="Seah K."/>
            <person name="Emmerich C."/>
        </authorList>
    </citation>
    <scope>NUCLEOTIDE SEQUENCE</scope>
    <source>
        <strain evidence="2">ATCC30299</strain>
    </source>
</reference>
<feature type="coiled-coil region" evidence="1">
    <location>
        <begin position="251"/>
        <end position="285"/>
    </location>
</feature>
<keyword evidence="1" id="KW-0175">Coiled coil</keyword>
<sequence>MKSTSNHSSFSGFPDTNIELDQVIREHGAELDKQFETMTQRTKTYTQDEVQSLHKQYNAIVAQNKEKEKKVNELERLIERLKLPKKEPSLLMHSRLSWCNTNRDWAFSNVDGKAEEISEEIEDFESKYQEELIYTKNLTSMYQEEREALIVYKERAKEVEKLISQIMSQYENVMRAKNIAISFEIRTNGELSRFNQFLKEKRNEYLRKVKNKTFELSVVETEINDIIERMGKRSLIQKQQISLTQQVFALAKAEKEENEKSMIMKEKLKEKIENYELLFGQLLIKLGLEGDSSILKTETVSEIISRYNHLLFVDGSLSERYYHLSQSHIVKLEEYQNNLNELNHFLENLQPAEKEQFSILTKNSSNKGISDDQIMETEKMIFKLYIQLLNTSTQICQLFKPIMQNSDVPQTLQNIVEIFSEAVNIFNKGFLEKRKPSQEDKKKLSAFFKTEVEIADKTIDNFVSSLSFASLSKGEIKEIYMKLIGNNHEAEAFVKLFHSSLILTHFTTKDSLQKFLETSDKPFDNLSELLFSSLSIYQSQFRILNSTLMRIIIDSSKCEKELNGQVNTLQNENKISLNTTKKPALYPKKMIRNKEQKFSRQEESFKLSDLRNNSFLDVSKENEEEKPLTRLEVKRPSTVTANKTARTANTREERLQNTLKEFLELERKIKNLKMNENKAQNYKSGIAEKIHGPLRSVSLPHISSRVKSALNRDKTASRLKNLLESTQGSFKTANLL</sequence>
<gene>
    <name evidence="2" type="ORF">BSTOLATCC_MIC31973</name>
</gene>